<feature type="transmembrane region" description="Helical" evidence="8">
    <location>
        <begin position="312"/>
        <end position="335"/>
    </location>
</feature>
<evidence type="ECO:0000313" key="12">
    <source>
        <dbReference type="Proteomes" id="UP000027337"/>
    </source>
</evidence>
<dbReference type="EMBL" id="QBKU01000008">
    <property type="protein sequence ID" value="PTX73224.1"/>
    <property type="molecule type" value="Genomic_DNA"/>
</dbReference>
<feature type="transmembrane region" description="Helical" evidence="8">
    <location>
        <begin position="374"/>
        <end position="396"/>
    </location>
</feature>
<evidence type="ECO:0000256" key="2">
    <source>
        <dbReference type="ARBA" id="ARBA00006236"/>
    </source>
</evidence>
<evidence type="ECO:0000256" key="4">
    <source>
        <dbReference type="ARBA" id="ARBA00022475"/>
    </source>
</evidence>
<dbReference type="Pfam" id="PF07690">
    <property type="entry name" value="MFS_1"/>
    <property type="match status" value="1"/>
</dbReference>
<feature type="transmembrane region" description="Helical" evidence="8">
    <location>
        <begin position="140"/>
        <end position="162"/>
    </location>
</feature>
<dbReference type="RefSeq" id="WP_025047734.1">
    <property type="nucleotide sequence ID" value="NZ_JAFBPZ010000002.1"/>
</dbReference>
<sequence>MNAPPVIRFLDRTTPPHISTLILLAGLSAMVMNIFLPSLPYMAEYFGTDYAVMQLSVPLFLFCSGILQLFIGPISDNLGRRKVMMGGLVLFIGATLGCIYAPNATVFLIFRIGQAIIATAMVLSRAVIRDLYSQDQSASMMGYVTMGVALVPMISPAIGGAIEQVFDWTVTFWLMAVLGGVILLIVWADMGETARHSGKTLIGQFREYPELLRARRFWGYAMASGFCSGAFYAYLGGAPFVGSTVFGLNPFWLGIYFGAPAIGYFAGNFLTGLYAVKFGINAMVLWGCIANALGGAVSLLIFLSGYGTAETFFGLMTLVGLGNGLCIPNAAAGMLSVRPHLAGTASGLGGAIMIGGGSGLAVLAGALLTPETGAYPLLWLMLLTAIAGVISIALVIRREKALGLALR</sequence>
<dbReference type="SUPFAM" id="SSF103473">
    <property type="entry name" value="MFS general substrate transporter"/>
    <property type="match status" value="1"/>
</dbReference>
<dbReference type="GO" id="GO:0042910">
    <property type="term" value="F:xenobiotic transmembrane transporter activity"/>
    <property type="evidence" value="ECO:0007669"/>
    <property type="project" value="InterPro"/>
</dbReference>
<keyword evidence="12" id="KW-1185">Reference proteome</keyword>
<dbReference type="InterPro" id="IPR011701">
    <property type="entry name" value="MFS"/>
</dbReference>
<evidence type="ECO:0000256" key="1">
    <source>
        <dbReference type="ARBA" id="ARBA00004651"/>
    </source>
</evidence>
<evidence type="ECO:0000256" key="5">
    <source>
        <dbReference type="ARBA" id="ARBA00022692"/>
    </source>
</evidence>
<dbReference type="eggNOG" id="COG2814">
    <property type="taxonomic scope" value="Bacteria"/>
</dbReference>
<feature type="transmembrane region" description="Helical" evidence="8">
    <location>
        <begin position="283"/>
        <end position="306"/>
    </location>
</feature>
<evidence type="ECO:0000313" key="10">
    <source>
        <dbReference type="EMBL" id="KAJ02708.1"/>
    </source>
</evidence>
<accession>A0A061SSV5</accession>
<evidence type="ECO:0000256" key="8">
    <source>
        <dbReference type="RuleBase" id="RU365088"/>
    </source>
</evidence>
<feature type="domain" description="Major facilitator superfamily (MFS) profile" evidence="9">
    <location>
        <begin position="14"/>
        <end position="400"/>
    </location>
</feature>
<feature type="transmembrane region" description="Helical" evidence="8">
    <location>
        <begin position="51"/>
        <end position="71"/>
    </location>
</feature>
<dbReference type="CDD" id="cd17320">
    <property type="entry name" value="MFS_MdfA_MDR_like"/>
    <property type="match status" value="1"/>
</dbReference>
<keyword evidence="6 8" id="KW-1133">Transmembrane helix</keyword>
<evidence type="ECO:0000256" key="3">
    <source>
        <dbReference type="ARBA" id="ARBA00022448"/>
    </source>
</evidence>
<feature type="transmembrane region" description="Helical" evidence="8">
    <location>
        <begin position="168"/>
        <end position="188"/>
    </location>
</feature>
<dbReference type="PANTHER" id="PTHR42718:SF9">
    <property type="entry name" value="MAJOR FACILITATOR SUPERFAMILY MULTIDRUG TRANSPORTER MFSC"/>
    <property type="match status" value="1"/>
</dbReference>
<dbReference type="NCBIfam" id="TIGR00710">
    <property type="entry name" value="efflux_Bcr_CflA"/>
    <property type="match status" value="1"/>
</dbReference>
<feature type="transmembrane region" description="Helical" evidence="8">
    <location>
        <begin position="108"/>
        <end position="128"/>
    </location>
</feature>
<feature type="transmembrane region" description="Helical" evidence="8">
    <location>
        <begin position="217"/>
        <end position="235"/>
    </location>
</feature>
<comment type="caution">
    <text evidence="10">The sequence shown here is derived from an EMBL/GenBank/DDBJ whole genome shotgun (WGS) entry which is preliminary data.</text>
</comment>
<dbReference type="Gene3D" id="1.20.1720.10">
    <property type="entry name" value="Multidrug resistance protein D"/>
    <property type="match status" value="1"/>
</dbReference>
<evidence type="ECO:0000256" key="7">
    <source>
        <dbReference type="ARBA" id="ARBA00023136"/>
    </source>
</evidence>
<evidence type="ECO:0000256" key="6">
    <source>
        <dbReference type="ARBA" id="ARBA00022989"/>
    </source>
</evidence>
<dbReference type="InterPro" id="IPR005829">
    <property type="entry name" value="Sugar_transporter_CS"/>
</dbReference>
<dbReference type="EMBL" id="JEMU01000010">
    <property type="protein sequence ID" value="KAJ02708.1"/>
    <property type="molecule type" value="Genomic_DNA"/>
</dbReference>
<comment type="subcellular location">
    <subcellularLocation>
        <location evidence="8">Cell inner membrane</location>
        <topology evidence="8">Multi-pass membrane protein</topology>
    </subcellularLocation>
    <subcellularLocation>
        <location evidence="1">Cell membrane</location>
        <topology evidence="1">Multi-pass membrane protein</topology>
    </subcellularLocation>
</comment>
<reference evidence="10 12" key="1">
    <citation type="journal article" date="2014" name="Genome Announc.">
        <title>Draft Genome Sequences of Two Isolates of the Roseobacter Group, Sulfitobacter sp. Strains 3SOLIMAR09 and 1FIGIMAR09, from Harbors of Mallorca Island (Mediterranean Sea).</title>
        <authorList>
            <person name="Mas-Llado M."/>
            <person name="Pina-Villalonga J.M."/>
            <person name="Brunet-Galmes I."/>
            <person name="Nogales B."/>
            <person name="Bosch R."/>
        </authorList>
    </citation>
    <scope>NUCLEOTIDE SEQUENCE [LARGE SCALE GENOMIC DNA]</scope>
    <source>
        <strain evidence="10 12">1FIGIMAR09</strain>
    </source>
</reference>
<keyword evidence="7 8" id="KW-0472">Membrane</keyword>
<keyword evidence="3 8" id="KW-0813">Transport</keyword>
<name>A0A061SSV5_9RHOB</name>
<keyword evidence="8" id="KW-0997">Cell inner membrane</keyword>
<feature type="transmembrane region" description="Helical" evidence="8">
    <location>
        <begin position="255"/>
        <end position="276"/>
    </location>
</feature>
<reference evidence="11 13" key="2">
    <citation type="submission" date="2018-04" db="EMBL/GenBank/DDBJ databases">
        <title>Genomic Encyclopedia of Archaeal and Bacterial Type Strains, Phase II (KMG-II): from individual species to whole genera.</title>
        <authorList>
            <person name="Goeker M."/>
        </authorList>
    </citation>
    <scope>NUCLEOTIDE SEQUENCE [LARGE SCALE GENOMIC DNA]</scope>
    <source>
        <strain evidence="11 13">DSM 12244</strain>
    </source>
</reference>
<dbReference type="InterPro" id="IPR004812">
    <property type="entry name" value="Efflux_drug-R_Bcr/CmlA"/>
</dbReference>
<evidence type="ECO:0000313" key="13">
    <source>
        <dbReference type="Proteomes" id="UP000244092"/>
    </source>
</evidence>
<dbReference type="InterPro" id="IPR036259">
    <property type="entry name" value="MFS_trans_sf"/>
</dbReference>
<dbReference type="Proteomes" id="UP000027337">
    <property type="component" value="Unassembled WGS sequence"/>
</dbReference>
<dbReference type="AlphaFoldDB" id="A0A061SSV5"/>
<dbReference type="PROSITE" id="PS00216">
    <property type="entry name" value="SUGAR_TRANSPORT_1"/>
    <property type="match status" value="1"/>
</dbReference>
<dbReference type="GO" id="GO:1990961">
    <property type="term" value="P:xenobiotic detoxification by transmembrane export across the plasma membrane"/>
    <property type="evidence" value="ECO:0007669"/>
    <property type="project" value="InterPro"/>
</dbReference>
<feature type="transmembrane region" description="Helical" evidence="8">
    <location>
        <begin position="21"/>
        <end position="39"/>
    </location>
</feature>
<feature type="transmembrane region" description="Helical" evidence="8">
    <location>
        <begin position="83"/>
        <end position="102"/>
    </location>
</feature>
<evidence type="ECO:0000313" key="11">
    <source>
        <dbReference type="EMBL" id="PTX73224.1"/>
    </source>
</evidence>
<organism evidence="10 12">
    <name type="scientific">Sulfitobacter mediterraneus</name>
    <dbReference type="NCBI Taxonomy" id="83219"/>
    <lineage>
        <taxon>Bacteria</taxon>
        <taxon>Pseudomonadati</taxon>
        <taxon>Pseudomonadota</taxon>
        <taxon>Alphaproteobacteria</taxon>
        <taxon>Rhodobacterales</taxon>
        <taxon>Roseobacteraceae</taxon>
        <taxon>Sulfitobacter</taxon>
    </lineage>
</organism>
<proteinExistence type="inferred from homology"/>
<comment type="similarity">
    <text evidence="2 8">Belongs to the major facilitator superfamily. Bcr/CmlA family.</text>
</comment>
<keyword evidence="4" id="KW-1003">Cell membrane</keyword>
<dbReference type="PANTHER" id="PTHR42718">
    <property type="entry name" value="MAJOR FACILITATOR SUPERFAMILY MULTIDRUG TRANSPORTER MFSC"/>
    <property type="match status" value="1"/>
</dbReference>
<dbReference type="InterPro" id="IPR020846">
    <property type="entry name" value="MFS_dom"/>
</dbReference>
<evidence type="ECO:0000259" key="9">
    <source>
        <dbReference type="PROSITE" id="PS50850"/>
    </source>
</evidence>
<keyword evidence="5 8" id="KW-0812">Transmembrane</keyword>
<gene>
    <name evidence="11" type="ORF">C8N31_108132</name>
    <name evidence="10" type="ORF">PM02_13125</name>
</gene>
<feature type="transmembrane region" description="Helical" evidence="8">
    <location>
        <begin position="347"/>
        <end position="368"/>
    </location>
</feature>
<dbReference type="PROSITE" id="PS50850">
    <property type="entry name" value="MFS"/>
    <property type="match status" value="1"/>
</dbReference>
<dbReference type="GO" id="GO:0005886">
    <property type="term" value="C:plasma membrane"/>
    <property type="evidence" value="ECO:0007669"/>
    <property type="project" value="UniProtKB-SubCell"/>
</dbReference>
<dbReference type="Proteomes" id="UP000244092">
    <property type="component" value="Unassembled WGS sequence"/>
</dbReference>
<dbReference type="OrthoDB" id="9800416at2"/>
<protein>
    <recommendedName>
        <fullName evidence="8">Bcr/CflA family efflux transporter</fullName>
    </recommendedName>
</protein>
<dbReference type="STRING" id="83219.PM02_13125"/>